<organism evidence="2 3">
    <name type="scientific">Candidatus Nitrosopumilus salarius BD31</name>
    <dbReference type="NCBI Taxonomy" id="859350"/>
    <lineage>
        <taxon>Archaea</taxon>
        <taxon>Nitrososphaerota</taxon>
        <taxon>Nitrososphaeria</taxon>
        <taxon>Nitrosopumilales</taxon>
        <taxon>Nitrosopumilaceae</taxon>
        <taxon>Nitrosopumilus</taxon>
    </lineage>
</organism>
<name>I3D5L3_9ARCH</name>
<feature type="transmembrane region" description="Helical" evidence="1">
    <location>
        <begin position="16"/>
        <end position="38"/>
    </location>
</feature>
<feature type="non-terminal residue" evidence="2">
    <location>
        <position position="39"/>
    </location>
</feature>
<keyword evidence="1" id="KW-1133">Transmembrane helix</keyword>
<evidence type="ECO:0000313" key="2">
    <source>
        <dbReference type="EMBL" id="EIJ67006.1"/>
    </source>
</evidence>
<dbReference type="EMBL" id="AEXL02000010">
    <property type="protein sequence ID" value="EIJ67006.1"/>
    <property type="molecule type" value="Genomic_DNA"/>
</dbReference>
<dbReference type="Proteomes" id="UP000003423">
    <property type="component" value="Unassembled WGS sequence"/>
</dbReference>
<reference evidence="2 3" key="1">
    <citation type="journal article" date="2012" name="J. Bacteriol.">
        <title>Genome sequence of "Candidatus Nitrosopumilus salaria" BD31, an ammonia-oxidizing archaeon from the San Francisco Bay estuary.</title>
        <authorList>
            <person name="Mosier A.C."/>
            <person name="Allen E.E."/>
            <person name="Kim M."/>
            <person name="Ferriera S."/>
            <person name="Francis C.A."/>
        </authorList>
    </citation>
    <scope>NUCLEOTIDE SEQUENCE [LARGE SCALE GENOMIC DNA]</scope>
    <source>
        <strain evidence="2 3">BD31</strain>
    </source>
</reference>
<keyword evidence="3" id="KW-1185">Reference proteome</keyword>
<comment type="caution">
    <text evidence="2">The sequence shown here is derived from an EMBL/GenBank/DDBJ whole genome shotgun (WGS) entry which is preliminary data.</text>
</comment>
<proteinExistence type="predicted"/>
<protein>
    <submittedName>
        <fullName evidence="2">Uncharacterized protein</fullName>
    </submittedName>
</protein>
<gene>
    <name evidence="2" type="ORF">BD31_I2098</name>
</gene>
<keyword evidence="1" id="KW-0472">Membrane</keyword>
<dbReference type="AlphaFoldDB" id="I3D5L3"/>
<keyword evidence="1" id="KW-0812">Transmembrane</keyword>
<accession>I3D5L3</accession>
<evidence type="ECO:0000313" key="3">
    <source>
        <dbReference type="Proteomes" id="UP000003423"/>
    </source>
</evidence>
<evidence type="ECO:0000256" key="1">
    <source>
        <dbReference type="SAM" id="Phobius"/>
    </source>
</evidence>
<sequence length="39" mass="4406">MECQEEFFDYPPIPEWIAMNQIASIGAMVIGISMVIFLA</sequence>